<dbReference type="Pfam" id="PF00361">
    <property type="entry name" value="Proton_antipo_M"/>
    <property type="match status" value="1"/>
</dbReference>
<feature type="transmembrane region" description="Helical" evidence="8">
    <location>
        <begin position="371"/>
        <end position="390"/>
    </location>
</feature>
<evidence type="ECO:0000256" key="7">
    <source>
        <dbReference type="RuleBase" id="RU000320"/>
    </source>
</evidence>
<comment type="subcellular location">
    <subcellularLocation>
        <location evidence="1">Cell membrane</location>
        <topology evidence="1">Multi-pass membrane protein</topology>
    </subcellularLocation>
    <subcellularLocation>
        <location evidence="7">Membrane</location>
        <topology evidence="7">Multi-pass membrane protein</topology>
    </subcellularLocation>
</comment>
<feature type="transmembrane region" description="Helical" evidence="8">
    <location>
        <begin position="302"/>
        <end position="322"/>
    </location>
</feature>
<gene>
    <name evidence="10" type="ORF">RY831_29870</name>
</gene>
<feature type="transmembrane region" description="Helical" evidence="8">
    <location>
        <begin position="457"/>
        <end position="477"/>
    </location>
</feature>
<feature type="transmembrane region" description="Helical" evidence="8">
    <location>
        <begin position="241"/>
        <end position="262"/>
    </location>
</feature>
<keyword evidence="6 8" id="KW-0472">Membrane</keyword>
<evidence type="ECO:0000313" key="10">
    <source>
        <dbReference type="EMBL" id="MEC4723360.1"/>
    </source>
</evidence>
<proteinExistence type="inferred from homology"/>
<comment type="similarity">
    <text evidence="2">Belongs to the CPA3 antiporters (TC 2.A.63) subunit D family.</text>
</comment>
<dbReference type="PRINTS" id="PR01437">
    <property type="entry name" value="NUOXDRDTASE4"/>
</dbReference>
<sequence>MDHWIIAPVVLPALAGAVLVMLRLPLAVQRMLGLAATIGLVAISILLVMAASEDGHASYSVGDWPSPFGIVLVLDRLSAVMVLLTSLIAGWSLLYAIQGGDTAGGHFHALFQFQLMGLNGAFLTGDLFNLFVFFEVLLIASYCLLLHGGKTQQLIPGLHYVAINFLGSFLFLIAVSLLYGMTGTLNMADMAVRVAAAPPSDAALIRSGALLMLVVFAVKAALLPLYFWLPKAYSAAEAPVAALFAVMTKVGAYVILRVYTLIFGPDAGVAANVAIPWLLPAALVTLVVATFGVLASPTVRSMAAYLTIASVGTICTGIGLATERALGAAIYYLLHSTFTIALLFLVADLIRRGRGPLQDRIERGQPLPREALVGCLFFAAAVAAVGLPPLSGFHGKVLLLQAAADHAAAVWVWVAVLINAFLGLIALARTGSKVFWHTSTDEPPASPYRTAAFMPPLGLLACIIALTVWAAPAATYAEAAASQLMRPAGYIRSALGLPATASPVAAPPSTGAR</sequence>
<dbReference type="InterPro" id="IPR001750">
    <property type="entry name" value="ND/Mrp_TM"/>
</dbReference>
<feature type="transmembrane region" description="Helical" evidence="8">
    <location>
        <begin position="160"/>
        <end position="181"/>
    </location>
</feature>
<keyword evidence="3" id="KW-1003">Cell membrane</keyword>
<protein>
    <submittedName>
        <fullName evidence="10">Monovalent cation/H+ antiporter subunit D</fullName>
    </submittedName>
</protein>
<feature type="transmembrane region" description="Helical" evidence="8">
    <location>
        <begin position="328"/>
        <end position="350"/>
    </location>
</feature>
<evidence type="ECO:0000256" key="2">
    <source>
        <dbReference type="ARBA" id="ARBA00005346"/>
    </source>
</evidence>
<evidence type="ECO:0000256" key="5">
    <source>
        <dbReference type="ARBA" id="ARBA00022989"/>
    </source>
</evidence>
<dbReference type="InterPro" id="IPR003918">
    <property type="entry name" value="NADH_UbQ_OxRdtase"/>
</dbReference>
<evidence type="ECO:0000313" key="11">
    <source>
        <dbReference type="Proteomes" id="UP001352263"/>
    </source>
</evidence>
<keyword evidence="5 8" id="KW-1133">Transmembrane helix</keyword>
<feature type="transmembrane region" description="Helical" evidence="8">
    <location>
        <begin position="130"/>
        <end position="148"/>
    </location>
</feature>
<accession>A0ABU6JIK6</accession>
<dbReference type="NCBIfam" id="NF009309">
    <property type="entry name" value="PRK12666.1"/>
    <property type="match status" value="1"/>
</dbReference>
<evidence type="ECO:0000256" key="6">
    <source>
        <dbReference type="ARBA" id="ARBA00023136"/>
    </source>
</evidence>
<evidence type="ECO:0000256" key="1">
    <source>
        <dbReference type="ARBA" id="ARBA00004651"/>
    </source>
</evidence>
<comment type="caution">
    <text evidence="10">The sequence shown here is derived from an EMBL/GenBank/DDBJ whole genome shotgun (WGS) entry which is preliminary data.</text>
</comment>
<keyword evidence="11" id="KW-1185">Reference proteome</keyword>
<evidence type="ECO:0000259" key="9">
    <source>
        <dbReference type="Pfam" id="PF00361"/>
    </source>
</evidence>
<feature type="transmembrane region" description="Helical" evidence="8">
    <location>
        <begin position="209"/>
        <end position="229"/>
    </location>
</feature>
<dbReference type="Proteomes" id="UP001352263">
    <property type="component" value="Unassembled WGS sequence"/>
</dbReference>
<dbReference type="PANTHER" id="PTHR42703:SF1">
    <property type="entry name" value="NA(+)_H(+) ANTIPORTER SUBUNIT D1"/>
    <property type="match status" value="1"/>
</dbReference>
<dbReference type="InterPro" id="IPR050586">
    <property type="entry name" value="CPA3_Na-H_Antiporter_D"/>
</dbReference>
<keyword evidence="4 7" id="KW-0812">Transmembrane</keyword>
<dbReference type="EMBL" id="JAWIIV010000051">
    <property type="protein sequence ID" value="MEC4723360.1"/>
    <property type="molecule type" value="Genomic_DNA"/>
</dbReference>
<feature type="transmembrane region" description="Helical" evidence="8">
    <location>
        <begin position="6"/>
        <end position="24"/>
    </location>
</feature>
<evidence type="ECO:0000256" key="3">
    <source>
        <dbReference type="ARBA" id="ARBA00022475"/>
    </source>
</evidence>
<feature type="transmembrane region" description="Helical" evidence="8">
    <location>
        <begin position="70"/>
        <end position="95"/>
    </location>
</feature>
<feature type="transmembrane region" description="Helical" evidence="8">
    <location>
        <begin position="274"/>
        <end position="295"/>
    </location>
</feature>
<evidence type="ECO:0000256" key="8">
    <source>
        <dbReference type="SAM" id="Phobius"/>
    </source>
</evidence>
<evidence type="ECO:0000256" key="4">
    <source>
        <dbReference type="ARBA" id="ARBA00022692"/>
    </source>
</evidence>
<feature type="transmembrane region" description="Helical" evidence="8">
    <location>
        <begin position="410"/>
        <end position="428"/>
    </location>
</feature>
<feature type="domain" description="NADH:quinone oxidoreductase/Mrp antiporter transmembrane" evidence="9">
    <location>
        <begin position="125"/>
        <end position="422"/>
    </location>
</feature>
<name>A0ABU6JIK6_9BURK</name>
<feature type="transmembrane region" description="Helical" evidence="8">
    <location>
        <begin position="107"/>
        <end position="124"/>
    </location>
</feature>
<feature type="transmembrane region" description="Helical" evidence="8">
    <location>
        <begin position="31"/>
        <end position="50"/>
    </location>
</feature>
<dbReference type="PANTHER" id="PTHR42703">
    <property type="entry name" value="NADH DEHYDROGENASE"/>
    <property type="match status" value="1"/>
</dbReference>
<reference evidence="10 11" key="1">
    <citation type="submission" date="2023-10" db="EMBL/GenBank/DDBJ databases">
        <title>Noviherbaspirillum sp. CPCC 100848 genome assembly.</title>
        <authorList>
            <person name="Li X.Y."/>
            <person name="Fang X.M."/>
        </authorList>
    </citation>
    <scope>NUCLEOTIDE SEQUENCE [LARGE SCALE GENOMIC DNA]</scope>
    <source>
        <strain evidence="10 11">CPCC 100848</strain>
    </source>
</reference>
<dbReference type="RefSeq" id="WP_326509982.1">
    <property type="nucleotide sequence ID" value="NZ_JAWIIV010000051.1"/>
</dbReference>
<organism evidence="10 11">
    <name type="scientific">Noviherbaspirillum album</name>
    <dbReference type="NCBI Taxonomy" id="3080276"/>
    <lineage>
        <taxon>Bacteria</taxon>
        <taxon>Pseudomonadati</taxon>
        <taxon>Pseudomonadota</taxon>
        <taxon>Betaproteobacteria</taxon>
        <taxon>Burkholderiales</taxon>
        <taxon>Oxalobacteraceae</taxon>
        <taxon>Noviherbaspirillum</taxon>
    </lineage>
</organism>